<accession>A0ABR3DKK7</accession>
<comment type="caution">
    <text evidence="1">The sequence shown here is derived from an EMBL/GenBank/DDBJ whole genome shotgun (WGS) entry which is preliminary data.</text>
</comment>
<proteinExistence type="predicted"/>
<organism evidence="1 2">
    <name type="scientific">Neurospora intermedia</name>
    <dbReference type="NCBI Taxonomy" id="5142"/>
    <lineage>
        <taxon>Eukaryota</taxon>
        <taxon>Fungi</taxon>
        <taxon>Dikarya</taxon>
        <taxon>Ascomycota</taxon>
        <taxon>Pezizomycotina</taxon>
        <taxon>Sordariomycetes</taxon>
        <taxon>Sordariomycetidae</taxon>
        <taxon>Sordariales</taxon>
        <taxon>Sordariaceae</taxon>
        <taxon>Neurospora</taxon>
    </lineage>
</organism>
<name>A0ABR3DKK7_NEUIN</name>
<sequence>MPMRYASLKCIGLFPLILLGCLGGFWWQALRRHCRSSKTLRTSGCRDCPCIPRLECVSMRTSDLVCCLRTSFMLCLTASMYYAV</sequence>
<dbReference type="Proteomes" id="UP001451303">
    <property type="component" value="Unassembled WGS sequence"/>
</dbReference>
<dbReference type="EMBL" id="JAVLET010000002">
    <property type="protein sequence ID" value="KAL0473205.1"/>
    <property type="molecule type" value="Genomic_DNA"/>
</dbReference>
<protein>
    <recommendedName>
        <fullName evidence="3">Secreted protein</fullName>
    </recommendedName>
</protein>
<evidence type="ECO:0000313" key="1">
    <source>
        <dbReference type="EMBL" id="KAL0473205.1"/>
    </source>
</evidence>
<evidence type="ECO:0008006" key="3">
    <source>
        <dbReference type="Google" id="ProtNLM"/>
    </source>
</evidence>
<dbReference type="PROSITE" id="PS51257">
    <property type="entry name" value="PROKAR_LIPOPROTEIN"/>
    <property type="match status" value="1"/>
</dbReference>
<reference evidence="1 2" key="1">
    <citation type="submission" date="2023-09" db="EMBL/GenBank/DDBJ databases">
        <title>Multi-omics analysis of a traditional fermented food reveals byproduct-associated fungal strains for waste-to-food upcycling.</title>
        <authorList>
            <consortium name="Lawrence Berkeley National Laboratory"/>
            <person name="Rekdal V.M."/>
            <person name="Villalobos-Escobedo J.M."/>
            <person name="Rodriguez-Valeron N."/>
            <person name="Garcia M.O."/>
            <person name="Vasquez D.P."/>
            <person name="Damayanti I."/>
            <person name="Sorensen P.M."/>
            <person name="Baidoo E.E."/>
            <person name="De Carvalho A.C."/>
            <person name="Riley R."/>
            <person name="Lipzen A."/>
            <person name="He G."/>
            <person name="Yan M."/>
            <person name="Haridas S."/>
            <person name="Daum C."/>
            <person name="Yoshinaga Y."/>
            <person name="Ng V."/>
            <person name="Grigoriev I.V."/>
            <person name="Munk R."/>
            <person name="Nuraida L."/>
            <person name="Wijaya C.H."/>
            <person name="Morales P.-C."/>
            <person name="Keasling J.D."/>
        </authorList>
    </citation>
    <scope>NUCLEOTIDE SEQUENCE [LARGE SCALE GENOMIC DNA]</scope>
    <source>
        <strain evidence="1 2">FGSC 2613</strain>
    </source>
</reference>
<gene>
    <name evidence="1" type="ORF">QR685DRAFT_166942</name>
</gene>
<evidence type="ECO:0000313" key="2">
    <source>
        <dbReference type="Proteomes" id="UP001451303"/>
    </source>
</evidence>
<keyword evidence="2" id="KW-1185">Reference proteome</keyword>